<organism evidence="3 4">
    <name type="scientific">Colwellia asteriadis</name>
    <dbReference type="NCBI Taxonomy" id="517723"/>
    <lineage>
        <taxon>Bacteria</taxon>
        <taxon>Pseudomonadati</taxon>
        <taxon>Pseudomonadota</taxon>
        <taxon>Gammaproteobacteria</taxon>
        <taxon>Alteromonadales</taxon>
        <taxon>Colwelliaceae</taxon>
        <taxon>Colwellia</taxon>
    </lineage>
</organism>
<feature type="domain" description="Porin" evidence="2">
    <location>
        <begin position="13"/>
        <end position="360"/>
    </location>
</feature>
<evidence type="ECO:0000313" key="4">
    <source>
        <dbReference type="Proteomes" id="UP001500021"/>
    </source>
</evidence>
<dbReference type="RefSeq" id="WP_215980427.1">
    <property type="nucleotide sequence ID" value="NZ_BAAAFA010000004.1"/>
</dbReference>
<dbReference type="InterPro" id="IPR033900">
    <property type="entry name" value="Gram_neg_porin_domain"/>
</dbReference>
<dbReference type="Pfam" id="PF13609">
    <property type="entry name" value="Porin_4"/>
    <property type="match status" value="1"/>
</dbReference>
<accession>A0ABN1L678</accession>
<evidence type="ECO:0000256" key="1">
    <source>
        <dbReference type="SAM" id="SignalP"/>
    </source>
</evidence>
<gene>
    <name evidence="3" type="ORF">GCM10009111_15540</name>
</gene>
<evidence type="ECO:0000259" key="2">
    <source>
        <dbReference type="Pfam" id="PF13609"/>
    </source>
</evidence>
<keyword evidence="1" id="KW-0732">Signal</keyword>
<comment type="caution">
    <text evidence="3">The sequence shown here is derived from an EMBL/GenBank/DDBJ whole genome shotgun (WGS) entry which is preliminary data.</text>
</comment>
<keyword evidence="4" id="KW-1185">Reference proteome</keyword>
<feature type="chain" id="PRO_5045587593" description="Porin domain-containing protein" evidence="1">
    <location>
        <begin position="22"/>
        <end position="379"/>
    </location>
</feature>
<dbReference type="EMBL" id="BAAAFA010000004">
    <property type="protein sequence ID" value="GAA0816160.1"/>
    <property type="molecule type" value="Genomic_DNA"/>
</dbReference>
<proteinExistence type="predicted"/>
<name>A0ABN1L678_9GAMM</name>
<reference evidence="3 4" key="1">
    <citation type="journal article" date="2019" name="Int. J. Syst. Evol. Microbiol.">
        <title>The Global Catalogue of Microorganisms (GCM) 10K type strain sequencing project: providing services to taxonomists for standard genome sequencing and annotation.</title>
        <authorList>
            <consortium name="The Broad Institute Genomics Platform"/>
            <consortium name="The Broad Institute Genome Sequencing Center for Infectious Disease"/>
            <person name="Wu L."/>
            <person name="Ma J."/>
        </authorList>
    </citation>
    <scope>NUCLEOTIDE SEQUENCE [LARGE SCALE GENOMIC DNA]</scope>
    <source>
        <strain evidence="3 4">JCM 15608</strain>
    </source>
</reference>
<dbReference type="Proteomes" id="UP001500021">
    <property type="component" value="Unassembled WGS sequence"/>
</dbReference>
<protein>
    <recommendedName>
        <fullName evidence="2">Porin domain-containing protein</fullName>
    </recommendedName>
</protein>
<feature type="signal peptide" evidence="1">
    <location>
        <begin position="1"/>
        <end position="21"/>
    </location>
</feature>
<evidence type="ECO:0000313" key="3">
    <source>
        <dbReference type="EMBL" id="GAA0816160.1"/>
    </source>
</evidence>
<sequence>MKHTCKALIVTSALFAGNLHAEIVFNGFSSIVGGVTTSSKDELYGYDDSFDFKNDSLFALQASADLTDGIGVTAQIISRGKNDWDVDFEWAYISYDATDDLRFLVGRQRAPFYMYSDFLDVSYAYTWITPPAGVYDLIFDTFDGVGAIYSTSLGEFDSTFQVMYGRNTDKLDVFGETVSPDFKDLLGGSFTLTRDWLTLRAGIFQADTTIPHSGINEIAYGWQQAGFTDVASDVLIEEDKALFVELGFQLDFENFLIVGEYTELTLDDMAIADEESYYVMAGWRFSNMLLHVTYGVDENSKNDLTAGVPWGLDPGIDFLKASTQGLVNQQKADESYITLGLRWNFHESAALKFEYTDFSDDLNSLHDAGVFRTALVTVF</sequence>